<sequence>MRRFETASLALIPGQRVLAKVTSHHPWGVIVQIVGHEDVGASIDMIAQFGEMIGVDQDLLALFPKVGTEIDAVVQHVRRWNSPAWVRLSIRPADLESFEWPCDFCGQLTTLSAPGDGLVLDIRSNDGPGSSTIISHRTCLADNIHSESIGERVRALGVGQNTGRTPAT</sequence>
<comment type="caution">
    <text evidence="1">The sequence shown here is derived from an EMBL/GenBank/DDBJ whole genome shotgun (WGS) entry which is preliminary data.</text>
</comment>
<proteinExistence type="predicted"/>
<name>A0ABR7LAP7_9PSEU</name>
<protein>
    <recommendedName>
        <fullName evidence="3">S1 motif domain-containing protein</fullName>
    </recommendedName>
</protein>
<organism evidence="1 2">
    <name type="scientific">Actinokineospora xionganensis</name>
    <dbReference type="NCBI Taxonomy" id="2684470"/>
    <lineage>
        <taxon>Bacteria</taxon>
        <taxon>Bacillati</taxon>
        <taxon>Actinomycetota</taxon>
        <taxon>Actinomycetes</taxon>
        <taxon>Pseudonocardiales</taxon>
        <taxon>Pseudonocardiaceae</taxon>
        <taxon>Actinokineospora</taxon>
    </lineage>
</organism>
<evidence type="ECO:0000313" key="2">
    <source>
        <dbReference type="Proteomes" id="UP000734823"/>
    </source>
</evidence>
<reference evidence="1 2" key="1">
    <citation type="submission" date="2020-06" db="EMBL/GenBank/DDBJ databases">
        <title>Actinokineospora xiongansis sp. nov., isolated from soil of Baiyangdian.</title>
        <authorList>
            <person name="Zhang X."/>
        </authorList>
    </citation>
    <scope>NUCLEOTIDE SEQUENCE [LARGE SCALE GENOMIC DNA]</scope>
    <source>
        <strain evidence="1 2">HBU206404</strain>
    </source>
</reference>
<evidence type="ECO:0008006" key="3">
    <source>
        <dbReference type="Google" id="ProtNLM"/>
    </source>
</evidence>
<gene>
    <name evidence="1" type="ORF">GPZ80_21740</name>
</gene>
<dbReference type="Proteomes" id="UP000734823">
    <property type="component" value="Unassembled WGS sequence"/>
</dbReference>
<dbReference type="EMBL" id="JABVED010000012">
    <property type="protein sequence ID" value="MBC6449785.1"/>
    <property type="molecule type" value="Genomic_DNA"/>
</dbReference>
<keyword evidence="2" id="KW-1185">Reference proteome</keyword>
<evidence type="ECO:0000313" key="1">
    <source>
        <dbReference type="EMBL" id="MBC6449785.1"/>
    </source>
</evidence>
<accession>A0ABR7LAP7</accession>